<evidence type="ECO:0000313" key="13">
    <source>
        <dbReference type="EMBL" id="KAG0718424.1"/>
    </source>
</evidence>
<dbReference type="PROSITE" id="PS50283">
    <property type="entry name" value="NA_SOLUT_SYMP_3"/>
    <property type="match status" value="1"/>
</dbReference>
<keyword evidence="3" id="KW-0813">Transport</keyword>
<feature type="transmembrane region" description="Helical" evidence="12">
    <location>
        <begin position="65"/>
        <end position="84"/>
    </location>
</feature>
<evidence type="ECO:0000256" key="12">
    <source>
        <dbReference type="SAM" id="Phobius"/>
    </source>
</evidence>
<dbReference type="OrthoDB" id="6132759at2759"/>
<dbReference type="GO" id="GO:0006814">
    <property type="term" value="P:sodium ion transport"/>
    <property type="evidence" value="ECO:0007669"/>
    <property type="project" value="UniProtKB-KW"/>
</dbReference>
<keyword evidence="4" id="KW-1003">Cell membrane</keyword>
<dbReference type="PANTHER" id="PTHR42985">
    <property type="entry name" value="SODIUM-COUPLED MONOCARBOXYLATE TRANSPORTER"/>
    <property type="match status" value="1"/>
</dbReference>
<dbReference type="Gene3D" id="1.20.1730.10">
    <property type="entry name" value="Sodium/glucose cotransporter"/>
    <property type="match status" value="1"/>
</dbReference>
<evidence type="ECO:0000256" key="3">
    <source>
        <dbReference type="ARBA" id="ARBA00022448"/>
    </source>
</evidence>
<keyword evidence="14" id="KW-1185">Reference proteome</keyword>
<comment type="subcellular location">
    <subcellularLocation>
        <location evidence="1">Cell membrane</location>
        <topology evidence="1">Multi-pass membrane protein</topology>
    </subcellularLocation>
</comment>
<feature type="transmembrane region" description="Helical" evidence="12">
    <location>
        <begin position="105"/>
        <end position="129"/>
    </location>
</feature>
<accession>A0A8J4Y6F7</accession>
<feature type="transmembrane region" description="Helical" evidence="12">
    <location>
        <begin position="241"/>
        <end position="264"/>
    </location>
</feature>
<proteinExistence type="inferred from homology"/>
<evidence type="ECO:0000256" key="4">
    <source>
        <dbReference type="ARBA" id="ARBA00022475"/>
    </source>
</evidence>
<evidence type="ECO:0000256" key="5">
    <source>
        <dbReference type="ARBA" id="ARBA00022692"/>
    </source>
</evidence>
<feature type="transmembrane region" description="Helical" evidence="12">
    <location>
        <begin position="335"/>
        <end position="357"/>
    </location>
</feature>
<evidence type="ECO:0000256" key="9">
    <source>
        <dbReference type="ARBA" id="ARBA00023136"/>
    </source>
</evidence>
<evidence type="ECO:0000256" key="7">
    <source>
        <dbReference type="ARBA" id="ARBA00023053"/>
    </source>
</evidence>
<evidence type="ECO:0000256" key="2">
    <source>
        <dbReference type="ARBA" id="ARBA00006434"/>
    </source>
</evidence>
<gene>
    <name evidence="13" type="primary">SLC5A8_4</name>
    <name evidence="13" type="ORF">GWK47_007693</name>
</gene>
<name>A0A8J4Y6F7_CHIOP</name>
<dbReference type="GO" id="GO:0005886">
    <property type="term" value="C:plasma membrane"/>
    <property type="evidence" value="ECO:0007669"/>
    <property type="project" value="UniProtKB-SubCell"/>
</dbReference>
<dbReference type="Pfam" id="PF00474">
    <property type="entry name" value="SSF"/>
    <property type="match status" value="1"/>
</dbReference>
<keyword evidence="8" id="KW-0406">Ion transport</keyword>
<comment type="caution">
    <text evidence="13">The sequence shown here is derived from an EMBL/GenBank/DDBJ whole genome shotgun (WGS) entry which is preliminary data.</text>
</comment>
<comment type="similarity">
    <text evidence="2 11">Belongs to the sodium:solute symporter (SSF) (TC 2.A.21) family.</text>
</comment>
<evidence type="ECO:0000256" key="10">
    <source>
        <dbReference type="ARBA" id="ARBA00023201"/>
    </source>
</evidence>
<dbReference type="EMBL" id="JACEEZ010016103">
    <property type="protein sequence ID" value="KAG0718424.1"/>
    <property type="molecule type" value="Genomic_DNA"/>
</dbReference>
<dbReference type="InterPro" id="IPR001734">
    <property type="entry name" value="Na/solute_symporter"/>
</dbReference>
<protein>
    <submittedName>
        <fullName evidence="13">Sodium-coupled monocarboxylate transporter 1</fullName>
    </submittedName>
</protein>
<feature type="transmembrane region" description="Helical" evidence="12">
    <location>
        <begin position="149"/>
        <end position="171"/>
    </location>
</feature>
<keyword evidence="9 12" id="KW-0472">Membrane</keyword>
<evidence type="ECO:0000256" key="11">
    <source>
        <dbReference type="RuleBase" id="RU362091"/>
    </source>
</evidence>
<feature type="transmembrane region" description="Helical" evidence="12">
    <location>
        <begin position="12"/>
        <end position="33"/>
    </location>
</feature>
<evidence type="ECO:0000256" key="8">
    <source>
        <dbReference type="ARBA" id="ARBA00023065"/>
    </source>
</evidence>
<dbReference type="InterPro" id="IPR038377">
    <property type="entry name" value="Na/Glc_symporter_sf"/>
</dbReference>
<evidence type="ECO:0000313" key="14">
    <source>
        <dbReference type="Proteomes" id="UP000770661"/>
    </source>
</evidence>
<keyword evidence="6 12" id="KW-1133">Transmembrane helix</keyword>
<organism evidence="13 14">
    <name type="scientific">Chionoecetes opilio</name>
    <name type="common">Atlantic snow crab</name>
    <name type="synonym">Cancer opilio</name>
    <dbReference type="NCBI Taxonomy" id="41210"/>
    <lineage>
        <taxon>Eukaryota</taxon>
        <taxon>Metazoa</taxon>
        <taxon>Ecdysozoa</taxon>
        <taxon>Arthropoda</taxon>
        <taxon>Crustacea</taxon>
        <taxon>Multicrustacea</taxon>
        <taxon>Malacostraca</taxon>
        <taxon>Eumalacostraca</taxon>
        <taxon>Eucarida</taxon>
        <taxon>Decapoda</taxon>
        <taxon>Pleocyemata</taxon>
        <taxon>Brachyura</taxon>
        <taxon>Eubrachyura</taxon>
        <taxon>Majoidea</taxon>
        <taxon>Majidae</taxon>
        <taxon>Chionoecetes</taxon>
    </lineage>
</organism>
<keyword evidence="10" id="KW-0739">Sodium transport</keyword>
<keyword evidence="5 12" id="KW-0812">Transmembrane</keyword>
<feature type="transmembrane region" description="Helical" evidence="12">
    <location>
        <begin position="209"/>
        <end position="229"/>
    </location>
</feature>
<evidence type="ECO:0000256" key="6">
    <source>
        <dbReference type="ARBA" id="ARBA00022989"/>
    </source>
</evidence>
<feature type="transmembrane region" description="Helical" evidence="12">
    <location>
        <begin position="276"/>
        <end position="293"/>
    </location>
</feature>
<evidence type="ECO:0000256" key="1">
    <source>
        <dbReference type="ARBA" id="ARBA00004651"/>
    </source>
</evidence>
<dbReference type="InterPro" id="IPR051163">
    <property type="entry name" value="Sodium:Solute_Symporter_SSF"/>
</dbReference>
<dbReference type="PANTHER" id="PTHR42985:SF40">
    <property type="entry name" value="LD47995P-RELATED"/>
    <property type="match status" value="1"/>
</dbReference>
<keyword evidence="7" id="KW-0915">Sodium</keyword>
<dbReference type="GO" id="GO:0015293">
    <property type="term" value="F:symporter activity"/>
    <property type="evidence" value="ECO:0007669"/>
    <property type="project" value="TreeGrafter"/>
</dbReference>
<dbReference type="Proteomes" id="UP000770661">
    <property type="component" value="Unassembled WGS sequence"/>
</dbReference>
<sequence>MILGGVRAVVYTDILQVFILLAGVMAIMATAIMEVGGISRVWDIAWEHGRVELWNINPDPLQRHSLWMVIIQGYFLSLLVFGMGQPQVQRICSVSTWNKAIGAHYLNLAIFILLLICCYLVGLSVFAVYADCDPLATGEIKKADQILPFYVIDRLSGIYGLPGLFVASLYAGGLSSYSSQINAVAAVMWEDFLKDSAWVASMREERRPYVNVLVSVITGMIGVVAGIVSTQVGGVFQASQIILGTINAPLLGLFLLGMCCPFANKLITDLVFANDKVIFAGSLEVLVMAFEALHEESRPLRLEVSWPKTKVQVFEGLLKETVPPPYVFPLYLMSYTLYSLVGVSITVFVGAVTSVVSKPWTTQKTGKIYVHPTFYALQRRWEKRFASKDLPSASSQYLVPLKRY</sequence>
<dbReference type="AlphaFoldDB" id="A0A8J4Y6F7"/>
<reference evidence="13" key="1">
    <citation type="submission" date="2020-07" db="EMBL/GenBank/DDBJ databases">
        <title>The High-quality genome of the commercially important snow crab, Chionoecetes opilio.</title>
        <authorList>
            <person name="Jeong J.-H."/>
            <person name="Ryu S."/>
        </authorList>
    </citation>
    <scope>NUCLEOTIDE SEQUENCE</scope>
    <source>
        <strain evidence="13">MADBK_172401_WGS</strain>
        <tissue evidence="13">Digestive gland</tissue>
    </source>
</reference>